<dbReference type="AlphaFoldDB" id="A0AAV7GQL7"/>
<reference evidence="2 3" key="1">
    <citation type="journal article" date="2021" name="Hortic Res">
        <title>Chromosome-scale assembly of the Dendrobium chrysotoxum genome enhances the understanding of orchid evolution.</title>
        <authorList>
            <person name="Zhang Y."/>
            <person name="Zhang G.Q."/>
            <person name="Zhang D."/>
            <person name="Liu X.D."/>
            <person name="Xu X.Y."/>
            <person name="Sun W.H."/>
            <person name="Yu X."/>
            <person name="Zhu X."/>
            <person name="Wang Z.W."/>
            <person name="Zhao X."/>
            <person name="Zhong W.Y."/>
            <person name="Chen H."/>
            <person name="Yin W.L."/>
            <person name="Huang T."/>
            <person name="Niu S.C."/>
            <person name="Liu Z.J."/>
        </authorList>
    </citation>
    <scope>NUCLEOTIDE SEQUENCE [LARGE SCALE GENOMIC DNA]</scope>
    <source>
        <strain evidence="2">Lindl</strain>
    </source>
</reference>
<name>A0AAV7GQL7_DENCH</name>
<feature type="compositionally biased region" description="Acidic residues" evidence="1">
    <location>
        <begin position="299"/>
        <end position="312"/>
    </location>
</feature>
<dbReference type="Proteomes" id="UP000775213">
    <property type="component" value="Unassembled WGS sequence"/>
</dbReference>
<accession>A0AAV7GQL7</accession>
<feature type="region of interest" description="Disordered" evidence="1">
    <location>
        <begin position="288"/>
        <end position="312"/>
    </location>
</feature>
<protein>
    <submittedName>
        <fullName evidence="2">Uncharacterized protein</fullName>
    </submittedName>
</protein>
<feature type="region of interest" description="Disordered" evidence="1">
    <location>
        <begin position="88"/>
        <end position="114"/>
    </location>
</feature>
<evidence type="ECO:0000256" key="1">
    <source>
        <dbReference type="SAM" id="MobiDB-lite"/>
    </source>
</evidence>
<sequence>MCTWDPAKSWASVFFFVKNDWGLIEKWVKMKDMPAPLYVGEEDIMRIIKVPDIKHLLYEVRYLNKYIEEEFLFRVGLSFHAGRSDARMLKPSSKVPEPPAPASKVSPKRQAGGEAPQVLLKKKNLEGIVTSINKVPPDSSPAKFRILGDVLNHQCIGRCKADDLLSWRMKLEVELTESLNEWNAEFVKVKYLQEDYKWKYDLKTKEVKVLEEELTEASVDKVVVLEAENKRSQTLIIENEATLIGFESSRVIEDFKKSITFKTVIQDRIQEAGDHIYEIERKTRVEVEGLTPSKASDDSPLDSDGDEIESKL</sequence>
<keyword evidence="3" id="KW-1185">Reference proteome</keyword>
<organism evidence="2 3">
    <name type="scientific">Dendrobium chrysotoxum</name>
    <name type="common">Orchid</name>
    <dbReference type="NCBI Taxonomy" id="161865"/>
    <lineage>
        <taxon>Eukaryota</taxon>
        <taxon>Viridiplantae</taxon>
        <taxon>Streptophyta</taxon>
        <taxon>Embryophyta</taxon>
        <taxon>Tracheophyta</taxon>
        <taxon>Spermatophyta</taxon>
        <taxon>Magnoliopsida</taxon>
        <taxon>Liliopsida</taxon>
        <taxon>Asparagales</taxon>
        <taxon>Orchidaceae</taxon>
        <taxon>Epidendroideae</taxon>
        <taxon>Malaxideae</taxon>
        <taxon>Dendrobiinae</taxon>
        <taxon>Dendrobium</taxon>
    </lineage>
</organism>
<evidence type="ECO:0000313" key="3">
    <source>
        <dbReference type="Proteomes" id="UP000775213"/>
    </source>
</evidence>
<gene>
    <name evidence="2" type="ORF">IEQ34_013304</name>
</gene>
<dbReference type="EMBL" id="JAGFBR010000012">
    <property type="protein sequence ID" value="KAH0457989.1"/>
    <property type="molecule type" value="Genomic_DNA"/>
</dbReference>
<evidence type="ECO:0000313" key="2">
    <source>
        <dbReference type="EMBL" id="KAH0457989.1"/>
    </source>
</evidence>
<comment type="caution">
    <text evidence="2">The sequence shown here is derived from an EMBL/GenBank/DDBJ whole genome shotgun (WGS) entry which is preliminary data.</text>
</comment>
<proteinExistence type="predicted"/>